<evidence type="ECO:0000259" key="2">
    <source>
        <dbReference type="Pfam" id="PF04536"/>
    </source>
</evidence>
<dbReference type="PANTHER" id="PTHR30373">
    <property type="entry name" value="UPF0603 PROTEIN YGCG"/>
    <property type="match status" value="1"/>
</dbReference>
<dbReference type="Gene3D" id="3.10.310.50">
    <property type="match status" value="1"/>
</dbReference>
<keyword evidence="4" id="KW-1185">Reference proteome</keyword>
<dbReference type="EMBL" id="CAUJNA010002001">
    <property type="protein sequence ID" value="CAJ1390042.1"/>
    <property type="molecule type" value="Genomic_DNA"/>
</dbReference>
<dbReference type="InterPro" id="IPR007621">
    <property type="entry name" value="TPM_dom"/>
</dbReference>
<dbReference type="PANTHER" id="PTHR30373:SF2">
    <property type="entry name" value="UPF0603 PROTEIN YGCG"/>
    <property type="match status" value="1"/>
</dbReference>
<evidence type="ECO:0000313" key="3">
    <source>
        <dbReference type="EMBL" id="CAJ1390042.1"/>
    </source>
</evidence>
<dbReference type="AlphaFoldDB" id="A0AA36INN9"/>
<evidence type="ECO:0000313" key="4">
    <source>
        <dbReference type="Proteomes" id="UP001178507"/>
    </source>
</evidence>
<comment type="caution">
    <text evidence="3">The sequence shown here is derived from an EMBL/GenBank/DDBJ whole genome shotgun (WGS) entry which is preliminary data.</text>
</comment>
<proteinExistence type="predicted"/>
<gene>
    <name evidence="3" type="ORF">EVOR1521_LOCUS15551</name>
</gene>
<dbReference type="Pfam" id="PF04536">
    <property type="entry name" value="TPM_phosphatase"/>
    <property type="match status" value="1"/>
</dbReference>
<name>A0AA36INN9_9DINO</name>
<accession>A0AA36INN9</accession>
<reference evidence="3" key="1">
    <citation type="submission" date="2023-08" db="EMBL/GenBank/DDBJ databases">
        <authorList>
            <person name="Chen Y."/>
            <person name="Shah S."/>
            <person name="Dougan E. K."/>
            <person name="Thang M."/>
            <person name="Chan C."/>
        </authorList>
    </citation>
    <scope>NUCLEOTIDE SEQUENCE</scope>
</reference>
<feature type="compositionally biased region" description="Basic and acidic residues" evidence="1">
    <location>
        <begin position="634"/>
        <end position="651"/>
    </location>
</feature>
<dbReference type="Proteomes" id="UP001178507">
    <property type="component" value="Unassembled WGS sequence"/>
</dbReference>
<feature type="region of interest" description="Disordered" evidence="1">
    <location>
        <begin position="606"/>
        <end position="651"/>
    </location>
</feature>
<protein>
    <recommendedName>
        <fullName evidence="2">TPM domain-containing protein</fullName>
    </recommendedName>
</protein>
<feature type="domain" description="TPM" evidence="2">
    <location>
        <begin position="264"/>
        <end position="391"/>
    </location>
</feature>
<organism evidence="3 4">
    <name type="scientific">Effrenium voratum</name>
    <dbReference type="NCBI Taxonomy" id="2562239"/>
    <lineage>
        <taxon>Eukaryota</taxon>
        <taxon>Sar</taxon>
        <taxon>Alveolata</taxon>
        <taxon>Dinophyceae</taxon>
        <taxon>Suessiales</taxon>
        <taxon>Symbiodiniaceae</taxon>
        <taxon>Effrenium</taxon>
    </lineage>
</organism>
<evidence type="ECO:0000256" key="1">
    <source>
        <dbReference type="SAM" id="MobiDB-lite"/>
    </source>
</evidence>
<sequence>MHAPPEPPPRSSRVRRLAAPVEGVDPPSWPELRAALGLTVCFGSRPLTLVASLGELRLPAGVWLVLDPLPAQRVASQVPFLQLLEEDQLTLPAAEANFTRCTRGASFLALKHGAFVLKALATKQSLQTKEAGTKPSARPLASAACAAVCAAICRRAESGGRLGARKRPDAVPMEWAKEARLARWRRRVAAWALAALVLLAGLGGCVSNSKAGALQSRLQQKEVEYVYRQSPFRLKSPSLPSVWAGGGRVAPGEVGSPYVSNSWVSDMANVLSPKAKRQIDEMAAAIRKATGAEVVVVTVPGVRGAEKDRAEVKRFSTRLFNSWGLGDKLKNNGVLVLVSTGDRRIEVEIGKGLNNVFNRDDWLKDMIRSKMVGHLRRGEYDAGCLAGVSACCEKLRNTDEEISRPQRFRSQAELLWAVSGFSLLACGFLVLNRGLQRPPPCACGARMGRLRDALDDELSPGQRAERDLGSVRHVLCGCGRPGCRKVWAPSAPPKTWRSVTSPRLGGAVRRGREVVLEPQEVQEAAQRRQGLGILEEVPWSRFHRCPACGFRTAHTRSTLILPGLQGELTECYFCPATSGGPPLQQTLEEIDAKVSRAAGLVGSRAAAALSRRKERPKGEAPEGAGLGARGPSLPKREPDAELQEVLRGHGS</sequence>